<keyword evidence="7" id="KW-1185">Reference proteome</keyword>
<dbReference type="PANTHER" id="PTHR45889:SF8">
    <property type="entry name" value="IG-LIKE DOMAIN-CONTAINING PROTEIN"/>
    <property type="match status" value="1"/>
</dbReference>
<dbReference type="GO" id="GO:0016020">
    <property type="term" value="C:membrane"/>
    <property type="evidence" value="ECO:0007669"/>
    <property type="project" value="UniProtKB-SubCell"/>
</dbReference>
<dbReference type="InterPro" id="IPR013162">
    <property type="entry name" value="CD80_C2-set"/>
</dbReference>
<dbReference type="Pfam" id="PF08205">
    <property type="entry name" value="C2-set_2"/>
    <property type="match status" value="1"/>
</dbReference>
<keyword evidence="4" id="KW-0812">Transmembrane</keyword>
<dbReference type="SUPFAM" id="SSF48726">
    <property type="entry name" value="Immunoglobulin"/>
    <property type="match status" value="2"/>
</dbReference>
<feature type="domain" description="Ig-like" evidence="5">
    <location>
        <begin position="106"/>
        <end position="180"/>
    </location>
</feature>
<evidence type="ECO:0000313" key="6">
    <source>
        <dbReference type="EMBL" id="KAK3092002.1"/>
    </source>
</evidence>
<comment type="caution">
    <text evidence="6">The sequence shown here is derived from an EMBL/GenBank/DDBJ whole genome shotgun (WGS) entry which is preliminary data.</text>
</comment>
<dbReference type="InterPro" id="IPR013098">
    <property type="entry name" value="Ig_I-set"/>
</dbReference>
<proteinExistence type="predicted"/>
<evidence type="ECO:0000256" key="3">
    <source>
        <dbReference type="ARBA" id="ARBA00023157"/>
    </source>
</evidence>
<dbReference type="InterPro" id="IPR003599">
    <property type="entry name" value="Ig_sub"/>
</dbReference>
<accession>A0AA88XXD9</accession>
<dbReference type="SMART" id="SM00409">
    <property type="entry name" value="IG"/>
    <property type="match status" value="1"/>
</dbReference>
<dbReference type="AlphaFoldDB" id="A0AA88XXD9"/>
<evidence type="ECO:0000313" key="7">
    <source>
        <dbReference type="Proteomes" id="UP001186944"/>
    </source>
</evidence>
<evidence type="ECO:0000256" key="4">
    <source>
        <dbReference type="SAM" id="Phobius"/>
    </source>
</evidence>
<feature type="non-terminal residue" evidence="6">
    <location>
        <position position="1"/>
    </location>
</feature>
<protein>
    <recommendedName>
        <fullName evidence="5">Ig-like domain-containing protein</fullName>
    </recommendedName>
</protein>
<comment type="subcellular location">
    <subcellularLocation>
        <location evidence="1">Membrane</location>
        <topology evidence="1">Single-pass membrane protein</topology>
    </subcellularLocation>
</comment>
<dbReference type="InterPro" id="IPR013783">
    <property type="entry name" value="Ig-like_fold"/>
</dbReference>
<keyword evidence="2 4" id="KW-0472">Membrane</keyword>
<dbReference type="Pfam" id="PF07679">
    <property type="entry name" value="I-set"/>
    <property type="match status" value="1"/>
</dbReference>
<dbReference type="InterPro" id="IPR036179">
    <property type="entry name" value="Ig-like_dom_sf"/>
</dbReference>
<reference evidence="6" key="1">
    <citation type="submission" date="2019-08" db="EMBL/GenBank/DDBJ databases">
        <title>The improved chromosome-level genome for the pearl oyster Pinctada fucata martensii using PacBio sequencing and Hi-C.</title>
        <authorList>
            <person name="Zheng Z."/>
        </authorList>
    </citation>
    <scope>NUCLEOTIDE SEQUENCE</scope>
    <source>
        <strain evidence="6">ZZ-2019</strain>
        <tissue evidence="6">Adductor muscle</tissue>
    </source>
</reference>
<name>A0AA88XXD9_PINIB</name>
<dbReference type="PANTHER" id="PTHR45889">
    <property type="entry name" value="IG-LIKE DOMAIN-CONTAINING PROTEIN"/>
    <property type="match status" value="1"/>
</dbReference>
<dbReference type="Proteomes" id="UP001186944">
    <property type="component" value="Unassembled WGS sequence"/>
</dbReference>
<dbReference type="PROSITE" id="PS50835">
    <property type="entry name" value="IG_LIKE"/>
    <property type="match status" value="2"/>
</dbReference>
<evidence type="ECO:0000256" key="2">
    <source>
        <dbReference type="ARBA" id="ARBA00023136"/>
    </source>
</evidence>
<feature type="transmembrane region" description="Helical" evidence="4">
    <location>
        <begin position="183"/>
        <end position="207"/>
    </location>
</feature>
<dbReference type="EMBL" id="VSWD01000010">
    <property type="protein sequence ID" value="KAK3092002.1"/>
    <property type="molecule type" value="Genomic_DNA"/>
</dbReference>
<keyword evidence="3" id="KW-1015">Disulfide bond</keyword>
<organism evidence="6 7">
    <name type="scientific">Pinctada imbricata</name>
    <name type="common">Atlantic pearl-oyster</name>
    <name type="synonym">Pinctada martensii</name>
    <dbReference type="NCBI Taxonomy" id="66713"/>
    <lineage>
        <taxon>Eukaryota</taxon>
        <taxon>Metazoa</taxon>
        <taxon>Spiralia</taxon>
        <taxon>Lophotrochozoa</taxon>
        <taxon>Mollusca</taxon>
        <taxon>Bivalvia</taxon>
        <taxon>Autobranchia</taxon>
        <taxon>Pteriomorphia</taxon>
        <taxon>Pterioida</taxon>
        <taxon>Pterioidea</taxon>
        <taxon>Pteriidae</taxon>
        <taxon>Pinctada</taxon>
    </lineage>
</organism>
<gene>
    <name evidence="6" type="ORF">FSP39_024379</name>
</gene>
<keyword evidence="4" id="KW-1133">Transmembrane helix</keyword>
<evidence type="ECO:0000259" key="5">
    <source>
        <dbReference type="PROSITE" id="PS50835"/>
    </source>
</evidence>
<dbReference type="InterPro" id="IPR007110">
    <property type="entry name" value="Ig-like_dom"/>
</dbReference>
<dbReference type="Gene3D" id="2.60.40.10">
    <property type="entry name" value="Immunoglobulins"/>
    <property type="match status" value="2"/>
</dbReference>
<feature type="domain" description="Ig-like" evidence="5">
    <location>
        <begin position="1"/>
        <end position="83"/>
    </location>
</feature>
<sequence length="209" mass="23228">SNTSVILGNDAILQCNVLYQEDDTQVFWRKVQDGSDLLSLNNRSLTTRKYKIEGTYHLIVKDAALADEGDYECDTGEESVRVSLTVLVMMQNMTVSWGVPIPFDVGKPVNMTCKSINSRPAASLRWYRGAHDITHLTTSLQTTTRANGYGDTVSTIGSVAVSEDVPFRCVADLPDHEAVRTEFLFPPVISTFSFTRIIAIIFIYFSLSC</sequence>
<evidence type="ECO:0000256" key="1">
    <source>
        <dbReference type="ARBA" id="ARBA00004167"/>
    </source>
</evidence>